<evidence type="ECO:0000256" key="1">
    <source>
        <dbReference type="SAM" id="Phobius"/>
    </source>
</evidence>
<evidence type="ECO:0000313" key="2">
    <source>
        <dbReference type="EMBL" id="KIQ34567.1"/>
    </source>
</evidence>
<accession>A0A0D0L8C0</accession>
<dbReference type="EMBL" id="JXQQ01000014">
    <property type="protein sequence ID" value="KIQ34567.1"/>
    <property type="molecule type" value="Genomic_DNA"/>
</dbReference>
<reference evidence="2 3" key="1">
    <citation type="submission" date="2014-12" db="EMBL/GenBank/DDBJ databases">
        <title>16Stimator: statistical estimation of ribosomal gene copy numbers from draft genome assemblies.</title>
        <authorList>
            <person name="Perisin M.A."/>
            <person name="Vetter M."/>
            <person name="Gilbert J.A."/>
            <person name="Bergelson J."/>
        </authorList>
    </citation>
    <scope>NUCLEOTIDE SEQUENCE [LARGE SCALE GENOMIC DNA]</scope>
    <source>
        <strain evidence="2 3">MEDvA23</strain>
    </source>
</reference>
<keyword evidence="1" id="KW-0472">Membrane</keyword>
<dbReference type="Proteomes" id="UP000032067">
    <property type="component" value="Unassembled WGS sequence"/>
</dbReference>
<name>A0A0D0L8C0_VARPD</name>
<dbReference type="RefSeq" id="WP_042578105.1">
    <property type="nucleotide sequence ID" value="NZ_JXQQ01000014.1"/>
</dbReference>
<proteinExistence type="predicted"/>
<gene>
    <name evidence="2" type="ORF">RT97_07205</name>
</gene>
<dbReference type="InterPro" id="IPR032314">
    <property type="entry name" value="DUF4845"/>
</dbReference>
<sequence>MRANRSIRSRAAHQRGISFIGLLFVAVVVGGLGVVIAQVIPTLIEWQAIDKAANKAKEGSTVPEVRAIFDRAQAIDDFKSVTGKDLDIRKVGDKVVVSYAYEREIPLFGPAYLTLKYKGETR</sequence>
<keyword evidence="1" id="KW-0812">Transmembrane</keyword>
<dbReference type="Pfam" id="PF16137">
    <property type="entry name" value="DUF4845"/>
    <property type="match status" value="1"/>
</dbReference>
<keyword evidence="1" id="KW-1133">Transmembrane helix</keyword>
<feature type="transmembrane region" description="Helical" evidence="1">
    <location>
        <begin position="20"/>
        <end position="40"/>
    </location>
</feature>
<protein>
    <submittedName>
        <fullName evidence="2">Membrane protein</fullName>
    </submittedName>
</protein>
<dbReference type="OrthoDB" id="9133279at2"/>
<comment type="caution">
    <text evidence="2">The sequence shown here is derived from an EMBL/GenBank/DDBJ whole genome shotgun (WGS) entry which is preliminary data.</text>
</comment>
<organism evidence="2 3">
    <name type="scientific">Variovorax paradoxus</name>
    <dbReference type="NCBI Taxonomy" id="34073"/>
    <lineage>
        <taxon>Bacteria</taxon>
        <taxon>Pseudomonadati</taxon>
        <taxon>Pseudomonadota</taxon>
        <taxon>Betaproteobacteria</taxon>
        <taxon>Burkholderiales</taxon>
        <taxon>Comamonadaceae</taxon>
        <taxon>Variovorax</taxon>
    </lineage>
</organism>
<dbReference type="AlphaFoldDB" id="A0A0D0L8C0"/>
<evidence type="ECO:0000313" key="3">
    <source>
        <dbReference type="Proteomes" id="UP000032067"/>
    </source>
</evidence>